<dbReference type="PRINTS" id="PR01036">
    <property type="entry name" value="TCRTETB"/>
</dbReference>
<feature type="transmembrane region" description="Helical" evidence="7">
    <location>
        <begin position="325"/>
        <end position="343"/>
    </location>
</feature>
<evidence type="ECO:0000256" key="6">
    <source>
        <dbReference type="ARBA" id="ARBA00023136"/>
    </source>
</evidence>
<dbReference type="InterPro" id="IPR004638">
    <property type="entry name" value="EmrB-like"/>
</dbReference>
<name>A0A0W0SCY4_9GAMM</name>
<dbReference type="PANTHER" id="PTHR42718">
    <property type="entry name" value="MAJOR FACILITATOR SUPERFAMILY MULTIDRUG TRANSPORTER MFSC"/>
    <property type="match status" value="1"/>
</dbReference>
<dbReference type="OrthoDB" id="9812221at2"/>
<evidence type="ECO:0000256" key="4">
    <source>
        <dbReference type="ARBA" id="ARBA00022692"/>
    </source>
</evidence>
<evidence type="ECO:0000256" key="1">
    <source>
        <dbReference type="ARBA" id="ARBA00004651"/>
    </source>
</evidence>
<dbReference type="NCBIfam" id="TIGR00711">
    <property type="entry name" value="efflux_EmrB"/>
    <property type="match status" value="1"/>
</dbReference>
<protein>
    <submittedName>
        <fullName evidence="9">Multidrug efflux protein</fullName>
    </submittedName>
</protein>
<dbReference type="GO" id="GO:0005886">
    <property type="term" value="C:plasma membrane"/>
    <property type="evidence" value="ECO:0007669"/>
    <property type="project" value="UniProtKB-SubCell"/>
</dbReference>
<evidence type="ECO:0000313" key="11">
    <source>
        <dbReference type="Proteomes" id="UP000054921"/>
    </source>
</evidence>
<comment type="subcellular location">
    <subcellularLocation>
        <location evidence="1">Cell membrane</location>
        <topology evidence="1">Multi-pass membrane protein</topology>
    </subcellularLocation>
</comment>
<feature type="transmembrane region" description="Helical" evidence="7">
    <location>
        <begin position="259"/>
        <end position="288"/>
    </location>
</feature>
<feature type="transmembrane region" description="Helical" evidence="7">
    <location>
        <begin position="396"/>
        <end position="414"/>
    </location>
</feature>
<keyword evidence="4 7" id="KW-0812">Transmembrane</keyword>
<evidence type="ECO:0000256" key="7">
    <source>
        <dbReference type="SAM" id="Phobius"/>
    </source>
</evidence>
<evidence type="ECO:0000256" key="2">
    <source>
        <dbReference type="ARBA" id="ARBA00022448"/>
    </source>
</evidence>
<dbReference type="EMBL" id="LNXW01000013">
    <property type="protein sequence ID" value="KTC80709.1"/>
    <property type="molecule type" value="Genomic_DNA"/>
</dbReference>
<feature type="transmembrane region" description="Helical" evidence="7">
    <location>
        <begin position="426"/>
        <end position="448"/>
    </location>
</feature>
<evidence type="ECO:0000256" key="5">
    <source>
        <dbReference type="ARBA" id="ARBA00022989"/>
    </source>
</evidence>
<sequence>MRKNIILFIVSFAMFMEAVDTTIINTAIPVMAESLNVNPVDLKLALISYLLSLAIFIPISGWIADKFGIKIVFMTAISVFTLSSIWCGFTNNLWELITARIVQGLGGSLTMPIGRLIILRTCERHELIAKMSIVVMVASLGMMLGPLLGGIITYRFSWRWIFWVNIPVGIIAVGLSSKLLPYMPPRPVPPLDKLGFILFGSGLATLTFGLSMVSESTARVTETITVLFIAFLLLGGYTKHSYKRKHPIVKVELFHIRTFFISVAGNLLARLSFGGVPFLLPLLLQIALGYTPRLSGLLLAPIAVGVFLVKPLSFHILRWLGYKNLLIINTVLVSMSLWSFFSINQSTSVYVIAFLTFVYGFLIALQYTGMNSLAYANITENNMSAATSIMSTTQQLAQSFGVAISAILLSFFTYKYSVNHVLSTHIFHETFLTLGILTFFSGIIFTFLTKEDGLELIETPEKRSL</sequence>
<reference evidence="9 11" key="1">
    <citation type="submission" date="2015-11" db="EMBL/GenBank/DDBJ databases">
        <title>Genomic analysis of 38 Legionella species identifies large and diverse effector repertoires.</title>
        <authorList>
            <person name="Burstein D."/>
            <person name="Amaro F."/>
            <person name="Zusman T."/>
            <person name="Lifshitz Z."/>
            <person name="Cohen O."/>
            <person name="Gilbert J.A."/>
            <person name="Pupko T."/>
            <person name="Shuman H.A."/>
            <person name="Segal G."/>
        </authorList>
    </citation>
    <scope>NUCLEOTIDE SEQUENCE [LARGE SCALE GENOMIC DNA]</scope>
    <source>
        <strain evidence="9 11">ORW</strain>
    </source>
</reference>
<dbReference type="STRING" id="28084.Lche_2729"/>
<dbReference type="RefSeq" id="WP_028382508.1">
    <property type="nucleotide sequence ID" value="NZ_CAAAIT010000005.1"/>
</dbReference>
<feature type="domain" description="Major facilitator superfamily (MFS) profile" evidence="8">
    <location>
        <begin position="6"/>
        <end position="453"/>
    </location>
</feature>
<proteinExistence type="predicted"/>
<keyword evidence="2" id="KW-0813">Transport</keyword>
<feature type="transmembrane region" description="Helical" evidence="7">
    <location>
        <begin position="349"/>
        <end position="375"/>
    </location>
</feature>
<feature type="transmembrane region" description="Helical" evidence="7">
    <location>
        <begin position="71"/>
        <end position="91"/>
    </location>
</feature>
<dbReference type="GO" id="GO:0022857">
    <property type="term" value="F:transmembrane transporter activity"/>
    <property type="evidence" value="ECO:0007669"/>
    <property type="project" value="InterPro"/>
</dbReference>
<dbReference type="EMBL" id="LR134173">
    <property type="protein sequence ID" value="VEB34495.1"/>
    <property type="molecule type" value="Genomic_DNA"/>
</dbReference>
<dbReference type="Gene3D" id="1.20.1250.20">
    <property type="entry name" value="MFS general substrate transporter like domains"/>
    <property type="match status" value="1"/>
</dbReference>
<keyword evidence="3" id="KW-1003">Cell membrane</keyword>
<evidence type="ECO:0000256" key="3">
    <source>
        <dbReference type="ARBA" id="ARBA00022475"/>
    </source>
</evidence>
<evidence type="ECO:0000313" key="12">
    <source>
        <dbReference type="Proteomes" id="UP000277577"/>
    </source>
</evidence>
<dbReference type="AlphaFoldDB" id="A0A0W0SCY4"/>
<organism evidence="9 11">
    <name type="scientific">Legionella cherrii</name>
    <dbReference type="NCBI Taxonomy" id="28084"/>
    <lineage>
        <taxon>Bacteria</taxon>
        <taxon>Pseudomonadati</taxon>
        <taxon>Pseudomonadota</taxon>
        <taxon>Gammaproteobacteria</taxon>
        <taxon>Legionellales</taxon>
        <taxon>Legionellaceae</taxon>
        <taxon>Legionella</taxon>
    </lineage>
</organism>
<evidence type="ECO:0000313" key="10">
    <source>
        <dbReference type="EMBL" id="VEB34495.1"/>
    </source>
</evidence>
<feature type="transmembrane region" description="Helical" evidence="7">
    <location>
        <begin position="45"/>
        <end position="64"/>
    </location>
</feature>
<feature type="transmembrane region" description="Helical" evidence="7">
    <location>
        <begin position="220"/>
        <end position="238"/>
    </location>
</feature>
<accession>A0A0W0SCY4</accession>
<dbReference type="Pfam" id="PF07690">
    <property type="entry name" value="MFS_1"/>
    <property type="match status" value="1"/>
</dbReference>
<feature type="transmembrane region" description="Helical" evidence="7">
    <location>
        <begin position="194"/>
        <end position="214"/>
    </location>
</feature>
<dbReference type="PROSITE" id="PS50850">
    <property type="entry name" value="MFS"/>
    <property type="match status" value="1"/>
</dbReference>
<feature type="transmembrane region" description="Helical" evidence="7">
    <location>
        <begin position="131"/>
        <end position="154"/>
    </location>
</feature>
<dbReference type="PATRIC" id="fig|28084.5.peg.2955"/>
<evidence type="ECO:0000259" key="8">
    <source>
        <dbReference type="PROSITE" id="PS50850"/>
    </source>
</evidence>
<dbReference type="PANTHER" id="PTHR42718:SF46">
    <property type="entry name" value="BLR6921 PROTEIN"/>
    <property type="match status" value="1"/>
</dbReference>
<feature type="transmembrane region" description="Helical" evidence="7">
    <location>
        <begin position="294"/>
        <end position="313"/>
    </location>
</feature>
<keyword evidence="12" id="KW-1185">Reference proteome</keyword>
<dbReference type="InterPro" id="IPR020846">
    <property type="entry name" value="MFS_dom"/>
</dbReference>
<dbReference type="SUPFAM" id="SSF103473">
    <property type="entry name" value="MFS general substrate transporter"/>
    <property type="match status" value="1"/>
</dbReference>
<dbReference type="Proteomes" id="UP000277577">
    <property type="component" value="Chromosome"/>
</dbReference>
<gene>
    <name evidence="10" type="primary">hsrA</name>
    <name evidence="9" type="ORF">Lche_2729</name>
    <name evidence="10" type="ORF">NCTC11976_00871</name>
</gene>
<dbReference type="Proteomes" id="UP000054921">
    <property type="component" value="Unassembled WGS sequence"/>
</dbReference>
<dbReference type="InterPro" id="IPR036259">
    <property type="entry name" value="MFS_trans_sf"/>
</dbReference>
<feature type="transmembrane region" description="Helical" evidence="7">
    <location>
        <begin position="160"/>
        <end position="182"/>
    </location>
</feature>
<keyword evidence="5 7" id="KW-1133">Transmembrane helix</keyword>
<keyword evidence="6 7" id="KW-0472">Membrane</keyword>
<evidence type="ECO:0000313" key="9">
    <source>
        <dbReference type="EMBL" id="KTC80709.1"/>
    </source>
</evidence>
<dbReference type="Gene3D" id="1.20.1720.10">
    <property type="entry name" value="Multidrug resistance protein D"/>
    <property type="match status" value="1"/>
</dbReference>
<dbReference type="InterPro" id="IPR011701">
    <property type="entry name" value="MFS"/>
</dbReference>
<feature type="transmembrane region" description="Helical" evidence="7">
    <location>
        <begin position="97"/>
        <end position="119"/>
    </location>
</feature>
<reference evidence="10 12" key="2">
    <citation type="submission" date="2018-12" db="EMBL/GenBank/DDBJ databases">
        <authorList>
            <consortium name="Pathogen Informatics"/>
        </authorList>
    </citation>
    <scope>NUCLEOTIDE SEQUENCE [LARGE SCALE GENOMIC DNA]</scope>
    <source>
        <strain evidence="10 12">NCTC11976</strain>
    </source>
</reference>